<comment type="subcellular location">
    <subcellularLocation>
        <location evidence="1">Cytoplasm</location>
        <location evidence="1">Cytosol</location>
    </subcellularLocation>
</comment>
<evidence type="ECO:0000256" key="3">
    <source>
        <dbReference type="ARBA" id="ARBA00022795"/>
    </source>
</evidence>
<keyword evidence="2" id="KW-0963">Cytoplasm</keyword>
<reference evidence="8 9" key="1">
    <citation type="submission" date="2024-04" db="EMBL/GenBank/DDBJ databases">
        <authorList>
            <person name="Wu Y.S."/>
            <person name="Zhang L."/>
        </authorList>
    </citation>
    <scope>NUCLEOTIDE SEQUENCE [LARGE SCALE GENOMIC DNA]</scope>
    <source>
        <strain evidence="8 9">KG-01</strain>
    </source>
</reference>
<dbReference type="EMBL" id="JBCEWA010000012">
    <property type="protein sequence ID" value="MEL5989448.1"/>
    <property type="molecule type" value="Genomic_DNA"/>
</dbReference>
<evidence type="ECO:0000256" key="1">
    <source>
        <dbReference type="ARBA" id="ARBA00004514"/>
    </source>
</evidence>
<keyword evidence="3" id="KW-1005">Bacterial flagellum biogenesis</keyword>
<keyword evidence="8" id="KW-0282">Flagellum</keyword>
<organism evidence="8 9">
    <name type="scientific">Kurthia gibsonii</name>
    <dbReference type="NCBI Taxonomy" id="33946"/>
    <lineage>
        <taxon>Bacteria</taxon>
        <taxon>Bacillati</taxon>
        <taxon>Bacillota</taxon>
        <taxon>Bacilli</taxon>
        <taxon>Bacillales</taxon>
        <taxon>Caryophanaceae</taxon>
        <taxon>Kurthia</taxon>
    </lineage>
</organism>
<dbReference type="Pfam" id="PF05400">
    <property type="entry name" value="FliT"/>
    <property type="match status" value="1"/>
</dbReference>
<evidence type="ECO:0000256" key="2">
    <source>
        <dbReference type="ARBA" id="ARBA00022490"/>
    </source>
</evidence>
<evidence type="ECO:0000256" key="6">
    <source>
        <dbReference type="ARBA" id="ARBA00093785"/>
    </source>
</evidence>
<comment type="similarity">
    <text evidence="6">Belongs to the bacillales FliT family.</text>
</comment>
<dbReference type="Proteomes" id="UP001398420">
    <property type="component" value="Unassembled WGS sequence"/>
</dbReference>
<protein>
    <recommendedName>
        <fullName evidence="7">Flagellar protein FliT</fullName>
    </recommendedName>
</protein>
<keyword evidence="8" id="KW-0969">Cilium</keyword>
<evidence type="ECO:0000313" key="9">
    <source>
        <dbReference type="Proteomes" id="UP001398420"/>
    </source>
</evidence>
<evidence type="ECO:0000256" key="4">
    <source>
        <dbReference type="ARBA" id="ARBA00023186"/>
    </source>
</evidence>
<comment type="caution">
    <text evidence="8">The sequence shown here is derived from an EMBL/GenBank/DDBJ whole genome shotgun (WGS) entry which is preliminary data.</text>
</comment>
<name>A0ABU9LN92_9BACL</name>
<dbReference type="InterPro" id="IPR008622">
    <property type="entry name" value="FliT"/>
</dbReference>
<keyword evidence="9" id="KW-1185">Reference proteome</keyword>
<keyword evidence="8" id="KW-0966">Cell projection</keyword>
<keyword evidence="4" id="KW-0143">Chaperone</keyword>
<proteinExistence type="inferred from homology"/>
<evidence type="ECO:0000256" key="7">
    <source>
        <dbReference type="ARBA" id="ARBA00093797"/>
    </source>
</evidence>
<dbReference type="RefSeq" id="WP_068455541.1">
    <property type="nucleotide sequence ID" value="NZ_JAWVOH010000001.1"/>
</dbReference>
<evidence type="ECO:0000256" key="5">
    <source>
        <dbReference type="ARBA" id="ARBA00093765"/>
    </source>
</evidence>
<evidence type="ECO:0000313" key="8">
    <source>
        <dbReference type="EMBL" id="MEL5989448.1"/>
    </source>
</evidence>
<sequence>MDLVQQLLLLSEKLYQTLEYVEEDKDEKRDEQIDLINKLLDARGQTISKLEELGERPLHGHEKEAYLRDLNHGIIERLHTYKGRIKEDMQKLQVSMKSETRYVNPYSHLQNLDGTYFDKRE</sequence>
<comment type="function">
    <text evidence="5">May act as an export chaperone for the filament capping protein FliD.</text>
</comment>
<accession>A0ABU9LN92</accession>
<gene>
    <name evidence="8" type="ORF">AAF454_13625</name>
</gene>